<dbReference type="InterPro" id="IPR004358">
    <property type="entry name" value="Sig_transdc_His_kin-like_C"/>
</dbReference>
<dbReference type="PANTHER" id="PTHR43065">
    <property type="entry name" value="SENSOR HISTIDINE KINASE"/>
    <property type="match status" value="1"/>
</dbReference>
<keyword evidence="10 19" id="KW-0418">Kinase</keyword>
<dbReference type="GO" id="GO:0005886">
    <property type="term" value="C:plasma membrane"/>
    <property type="evidence" value="ECO:0007669"/>
    <property type="project" value="UniProtKB-SubCell"/>
</dbReference>
<evidence type="ECO:0000313" key="21">
    <source>
        <dbReference type="EMBL" id="RPM18167.1"/>
    </source>
</evidence>
<sequence>MPRILAATAGSFVLKAYFHRWRSLVILALLLAPLLWPLQYFAERYYSEQLAEQNRQTLDLYVANLLGTLRRYEELPQILGGLPVLRQALQQPGDPLLQKIANEALADIRRRTGADVIYLLQPDGTTQVASNWAQADSFVHRNFAFRPYYREAMQGRLARFFGLGTTSIKRGYYFASAVKEGSRIIGVLVVKVDLEHIERLWGNSPEQLLVIDNYGVVILSSREDWRFHASRPLSAAERDEIHANIPYPVQDPKPLRLQQSAWLSQSRTLPETGWTVSIYAPRTLIERPVRSVLLIGGATLLALLLLLTLLTLSRRHYLDRIALEAEAKRQLEERVLERTRELENANAQLQQEVHEREQAQRELMRAQDEVVQAGKLTALGTMSASISHELNQPLAAIRSYADNARVLLDHQRTEDARGNLEQISDLTTRMASIIAHLKAYARGARRAPENVQLQPAIEDALSMVASRRRAMNVELLRDVPDAPLWVQAGETRLRQILGNLLTNALDALAEKAPPRRLWVIASQDQHGVTLTLRDNGPGFSEDALAHAHEPFFTTKTTAKGLGLGLAICDNLLRALGGRLEMGNHLEGGAVVRLHLLPGVPGVAAMPQEETRA</sequence>
<keyword evidence="13" id="KW-0902">Two-component regulatory system</keyword>
<evidence type="ECO:0000256" key="11">
    <source>
        <dbReference type="ARBA" id="ARBA00022840"/>
    </source>
</evidence>
<dbReference type="EMBL" id="WXZT01000015">
    <property type="protein sequence ID" value="MZZ15026.1"/>
    <property type="molecule type" value="Genomic_DNA"/>
</dbReference>
<evidence type="ECO:0000256" key="1">
    <source>
        <dbReference type="ARBA" id="ARBA00000085"/>
    </source>
</evidence>
<evidence type="ECO:0000256" key="4">
    <source>
        <dbReference type="ARBA" id="ARBA00022475"/>
    </source>
</evidence>
<reference evidence="20 22" key="1">
    <citation type="submission" date="2017-05" db="EMBL/GenBank/DDBJ databases">
        <authorList>
            <person name="Song R."/>
            <person name="Chenine A.L."/>
            <person name="Ruprecht R.M."/>
        </authorList>
    </citation>
    <scope>NUCLEOTIDE SEQUENCE [LARGE SCALE GENOMIC DNA]</scope>
    <source>
        <strain evidence="20 22">S567_C10_BS</strain>
    </source>
</reference>
<keyword evidence="8 17" id="KW-0812">Transmembrane</keyword>
<dbReference type="GO" id="GO:0000155">
    <property type="term" value="F:phosphorelay sensor kinase activity"/>
    <property type="evidence" value="ECO:0007669"/>
    <property type="project" value="InterPro"/>
</dbReference>
<dbReference type="InterPro" id="IPR005467">
    <property type="entry name" value="His_kinase_dom"/>
</dbReference>
<keyword evidence="7" id="KW-0808">Transferase</keyword>
<gene>
    <name evidence="20" type="ORF">CAZ10_00565</name>
    <name evidence="19" type="ORF">GUL26_22495</name>
    <name evidence="21" type="ORF">IPC1295_11275</name>
</gene>
<evidence type="ECO:0000313" key="22">
    <source>
        <dbReference type="Proteomes" id="UP000194857"/>
    </source>
</evidence>
<evidence type="ECO:0000313" key="20">
    <source>
        <dbReference type="EMBL" id="OTI65804.1"/>
    </source>
</evidence>
<evidence type="ECO:0000256" key="16">
    <source>
        <dbReference type="SAM" id="Coils"/>
    </source>
</evidence>
<dbReference type="InterPro" id="IPR003661">
    <property type="entry name" value="HisK_dim/P_dom"/>
</dbReference>
<accession>A0A1S1C1Y3</accession>
<dbReference type="FunFam" id="1.10.287.130:FF:000049">
    <property type="entry name" value="C4-dicarboxylate transport sensor protein DctB"/>
    <property type="match status" value="1"/>
</dbReference>
<dbReference type="PRINTS" id="PR00344">
    <property type="entry name" value="BCTRLSENSOR"/>
</dbReference>
<dbReference type="PANTHER" id="PTHR43065:SF46">
    <property type="entry name" value="C4-DICARBOXYLATE TRANSPORT SENSOR PROTEIN DCTB"/>
    <property type="match status" value="1"/>
</dbReference>
<dbReference type="PROSITE" id="PS50109">
    <property type="entry name" value="HIS_KIN"/>
    <property type="match status" value="1"/>
</dbReference>
<dbReference type="AlphaFoldDB" id="A0A211V7Y3"/>
<dbReference type="SUPFAM" id="SSF55874">
    <property type="entry name" value="ATPase domain of HSP90 chaperone/DNA topoisomerase II/histidine kinase"/>
    <property type="match status" value="1"/>
</dbReference>
<evidence type="ECO:0000256" key="13">
    <source>
        <dbReference type="ARBA" id="ARBA00023012"/>
    </source>
</evidence>
<dbReference type="PIRSF" id="PIRSF036431">
    <property type="entry name" value="STHK_DctB"/>
    <property type="match status" value="1"/>
</dbReference>
<dbReference type="SMART" id="SM00388">
    <property type="entry name" value="HisKA"/>
    <property type="match status" value="1"/>
</dbReference>
<feature type="coiled-coil region" evidence="16">
    <location>
        <begin position="328"/>
        <end position="376"/>
    </location>
</feature>
<dbReference type="SUPFAM" id="SSF103190">
    <property type="entry name" value="Sensory domain-like"/>
    <property type="match status" value="1"/>
</dbReference>
<protein>
    <recommendedName>
        <fullName evidence="15">C4-dicarboxylate transport sensor protein DctB</fullName>
        <ecNumber evidence="3">2.7.13.3</ecNumber>
    </recommendedName>
</protein>
<keyword evidence="14 17" id="KW-0472">Membrane</keyword>
<evidence type="ECO:0000256" key="6">
    <source>
        <dbReference type="ARBA" id="ARBA00022553"/>
    </source>
</evidence>
<keyword evidence="5" id="KW-0997">Cell inner membrane</keyword>
<evidence type="ECO:0000256" key="10">
    <source>
        <dbReference type="ARBA" id="ARBA00022777"/>
    </source>
</evidence>
<dbReference type="EMBL" id="NSNE01000005">
    <property type="protein sequence ID" value="RPM18167.1"/>
    <property type="molecule type" value="Genomic_DNA"/>
</dbReference>
<comment type="subcellular location">
    <subcellularLocation>
        <location evidence="2">Cell inner membrane</location>
        <topology evidence="2">Multi-pass membrane protein</topology>
    </subcellularLocation>
</comment>
<dbReference type="InterPro" id="IPR017055">
    <property type="entry name" value="Sig_transdc_His_kinase_DctB"/>
</dbReference>
<evidence type="ECO:0000313" key="19">
    <source>
        <dbReference type="EMBL" id="MZZ15026.1"/>
    </source>
</evidence>
<dbReference type="CDD" id="cd22249">
    <property type="entry name" value="UDM1_RNF168_RNF169-like"/>
    <property type="match status" value="1"/>
</dbReference>
<feature type="transmembrane region" description="Helical" evidence="17">
    <location>
        <begin position="21"/>
        <end position="42"/>
    </location>
</feature>
<evidence type="ECO:0000313" key="23">
    <source>
        <dbReference type="Proteomes" id="UP000284767"/>
    </source>
</evidence>
<evidence type="ECO:0000256" key="7">
    <source>
        <dbReference type="ARBA" id="ARBA00022679"/>
    </source>
</evidence>
<dbReference type="OMA" id="WRFRATR"/>
<dbReference type="Pfam" id="PF02518">
    <property type="entry name" value="HATPase_c"/>
    <property type="match status" value="1"/>
</dbReference>
<keyword evidence="6" id="KW-0597">Phosphoprotein</keyword>
<keyword evidence="16" id="KW-0175">Coiled coil</keyword>
<feature type="domain" description="Histidine kinase" evidence="18">
    <location>
        <begin position="385"/>
        <end position="599"/>
    </location>
</feature>
<evidence type="ECO:0000256" key="2">
    <source>
        <dbReference type="ARBA" id="ARBA00004429"/>
    </source>
</evidence>
<evidence type="ECO:0000256" key="15">
    <source>
        <dbReference type="ARBA" id="ARBA00073143"/>
    </source>
</evidence>
<keyword evidence="4" id="KW-1003">Cell membrane</keyword>
<dbReference type="InterPro" id="IPR036097">
    <property type="entry name" value="HisK_dim/P_sf"/>
</dbReference>
<dbReference type="Gene3D" id="6.10.250.3020">
    <property type="match status" value="1"/>
</dbReference>
<dbReference type="Proteomes" id="UP000644192">
    <property type="component" value="Unassembled WGS sequence"/>
</dbReference>
<comment type="caution">
    <text evidence="20">The sequence shown here is derived from an EMBL/GenBank/DDBJ whole genome shotgun (WGS) entry which is preliminary data.</text>
</comment>
<dbReference type="InterPro" id="IPR029151">
    <property type="entry name" value="Sensor-like_sf"/>
</dbReference>
<dbReference type="Pfam" id="PF00512">
    <property type="entry name" value="HisKA"/>
    <property type="match status" value="1"/>
</dbReference>
<dbReference type="InterPro" id="IPR003594">
    <property type="entry name" value="HATPase_dom"/>
</dbReference>
<dbReference type="RefSeq" id="WP_003123664.1">
    <property type="nucleotide sequence ID" value="NZ_AP024513.1"/>
</dbReference>
<dbReference type="EMBL" id="NFFZ01000001">
    <property type="protein sequence ID" value="OTI65804.1"/>
    <property type="molecule type" value="Genomic_DNA"/>
</dbReference>
<dbReference type="Proteomes" id="UP000194857">
    <property type="component" value="Unassembled WGS sequence"/>
</dbReference>
<comment type="catalytic activity">
    <reaction evidence="1">
        <text>ATP + protein L-histidine = ADP + protein N-phospho-L-histidine.</text>
        <dbReference type="EC" id="2.7.13.3"/>
    </reaction>
</comment>
<dbReference type="FunFam" id="3.30.450.20:FF:000127">
    <property type="entry name" value="C4-dicarboxylate transport sensor protein"/>
    <property type="match status" value="1"/>
</dbReference>
<evidence type="ECO:0000256" key="12">
    <source>
        <dbReference type="ARBA" id="ARBA00022989"/>
    </source>
</evidence>
<dbReference type="Pfam" id="PF02743">
    <property type="entry name" value="dCache_1"/>
    <property type="match status" value="1"/>
</dbReference>
<evidence type="ECO:0000256" key="9">
    <source>
        <dbReference type="ARBA" id="ARBA00022741"/>
    </source>
</evidence>
<evidence type="ECO:0000256" key="8">
    <source>
        <dbReference type="ARBA" id="ARBA00022692"/>
    </source>
</evidence>
<keyword evidence="9" id="KW-0547">Nucleotide-binding</keyword>
<keyword evidence="11" id="KW-0067">ATP-binding</keyword>
<keyword evidence="12 17" id="KW-1133">Transmembrane helix</keyword>
<evidence type="ECO:0000256" key="3">
    <source>
        <dbReference type="ARBA" id="ARBA00012438"/>
    </source>
</evidence>
<dbReference type="InterPro" id="IPR033479">
    <property type="entry name" value="dCache_1"/>
</dbReference>
<dbReference type="SMART" id="SM00387">
    <property type="entry name" value="HATPase_c"/>
    <property type="match status" value="1"/>
</dbReference>
<feature type="transmembrane region" description="Helical" evidence="17">
    <location>
        <begin position="292"/>
        <end position="312"/>
    </location>
</feature>
<dbReference type="Gene3D" id="3.30.450.20">
    <property type="entry name" value="PAS domain"/>
    <property type="match status" value="2"/>
</dbReference>
<evidence type="ECO:0000256" key="14">
    <source>
        <dbReference type="ARBA" id="ARBA00023136"/>
    </source>
</evidence>
<evidence type="ECO:0000259" key="18">
    <source>
        <dbReference type="PROSITE" id="PS50109"/>
    </source>
</evidence>
<dbReference type="InterPro" id="IPR036890">
    <property type="entry name" value="HATPase_C_sf"/>
</dbReference>
<evidence type="ECO:0000256" key="17">
    <source>
        <dbReference type="SAM" id="Phobius"/>
    </source>
</evidence>
<dbReference type="SMR" id="A0A211V7Y3"/>
<evidence type="ECO:0000256" key="5">
    <source>
        <dbReference type="ARBA" id="ARBA00022519"/>
    </source>
</evidence>
<dbReference type="SUPFAM" id="SSF47384">
    <property type="entry name" value="Homodimeric domain of signal transducing histidine kinase"/>
    <property type="match status" value="1"/>
</dbReference>
<dbReference type="Gene3D" id="3.30.565.10">
    <property type="entry name" value="Histidine kinase-like ATPase, C-terminal domain"/>
    <property type="match status" value="1"/>
</dbReference>
<dbReference type="EC" id="2.7.13.3" evidence="3"/>
<dbReference type="Proteomes" id="UP000284767">
    <property type="component" value="Unassembled WGS sequence"/>
</dbReference>
<dbReference type="CDD" id="cd00082">
    <property type="entry name" value="HisKA"/>
    <property type="match status" value="1"/>
</dbReference>
<reference evidence="21 23" key="3">
    <citation type="submission" date="2019-01" db="EMBL/GenBank/DDBJ databases">
        <title>The Pseudomonas aeruginosa pan-genome provides new insights on its population structure, horizontal gene transfer and pathogenicity.</title>
        <authorList>
            <person name="Freschi L."/>
            <person name="Vincent A.T."/>
            <person name="Jeukens J."/>
            <person name="Emond-Rheault J.-G."/>
            <person name="Kukavica-Ibrulj I."/>
            <person name="Dupont M.-J."/>
            <person name="Charette S.J."/>
            <person name="Boyle B."/>
            <person name="Levesque R.C."/>
        </authorList>
    </citation>
    <scope>NUCLEOTIDE SEQUENCE [LARGE SCALE GENOMIC DNA]</scope>
    <source>
        <strain evidence="21 23">PA-W36</strain>
    </source>
</reference>
<name>A0A211V7Y3_PSEAI</name>
<reference evidence="21 23" key="2">
    <citation type="submission" date="2017-08" db="EMBL/GenBank/DDBJ databases">
        <authorList>
            <person name="Feschi L."/>
            <person name="Jeukens J."/>
            <person name="Emond-Rheault J.-G."/>
            <person name="Kukavica-Ibrulj I."/>
            <person name="Boyle B."/>
            <person name="Levesque R.C."/>
        </authorList>
    </citation>
    <scope>NUCLEOTIDE SEQUENCE [LARGE SCALE GENOMIC DNA]</scope>
    <source>
        <strain evidence="21 23">PA-W36</strain>
    </source>
</reference>
<reference evidence="19" key="4">
    <citation type="submission" date="2020-01" db="EMBL/GenBank/DDBJ databases">
        <title>Bacteria Cultured from War Wounds Associated with the Conflict in Eastern Ukraine.</title>
        <authorList>
            <person name="Snesrud E."/>
            <person name="Galac M.R."/>
            <person name="Mc Gann P."/>
            <person name="Valentine K."/>
            <person name="Viacheslav K."/>
        </authorList>
    </citation>
    <scope>NUCLEOTIDE SEQUENCE</scope>
    <source>
        <strain evidence="19">VNMU148</strain>
    </source>
</reference>
<accession>A0A211V7Y3</accession>
<dbReference type="Gene3D" id="1.10.287.130">
    <property type="match status" value="1"/>
</dbReference>
<organism evidence="20 22">
    <name type="scientific">Pseudomonas aeruginosa</name>
    <dbReference type="NCBI Taxonomy" id="287"/>
    <lineage>
        <taxon>Bacteria</taxon>
        <taxon>Pseudomonadati</taxon>
        <taxon>Pseudomonadota</taxon>
        <taxon>Gammaproteobacteria</taxon>
        <taxon>Pseudomonadales</taxon>
        <taxon>Pseudomonadaceae</taxon>
        <taxon>Pseudomonas</taxon>
    </lineage>
</organism>
<dbReference type="GO" id="GO:0005524">
    <property type="term" value="F:ATP binding"/>
    <property type="evidence" value="ECO:0007669"/>
    <property type="project" value="UniProtKB-KW"/>
</dbReference>
<proteinExistence type="predicted"/>